<dbReference type="SUPFAM" id="SSF46785">
    <property type="entry name" value="Winged helix' DNA-binding domain"/>
    <property type="match status" value="1"/>
</dbReference>
<dbReference type="InterPro" id="IPR005119">
    <property type="entry name" value="LysR_subst-bd"/>
</dbReference>
<dbReference type="GO" id="GO:0043565">
    <property type="term" value="F:sequence-specific DNA binding"/>
    <property type="evidence" value="ECO:0007669"/>
    <property type="project" value="TreeGrafter"/>
</dbReference>
<keyword evidence="2" id="KW-0805">Transcription regulation</keyword>
<dbReference type="Pfam" id="PF03466">
    <property type="entry name" value="LysR_substrate"/>
    <property type="match status" value="1"/>
</dbReference>
<dbReference type="Gene3D" id="3.40.190.290">
    <property type="match status" value="1"/>
</dbReference>
<dbReference type="CDD" id="cd08422">
    <property type="entry name" value="PBP2_CrgA_like"/>
    <property type="match status" value="1"/>
</dbReference>
<dbReference type="SUPFAM" id="SSF53850">
    <property type="entry name" value="Periplasmic binding protein-like II"/>
    <property type="match status" value="1"/>
</dbReference>
<dbReference type="FunFam" id="3.40.190.290:FF:000001">
    <property type="entry name" value="Transcriptional regulator, LysR family"/>
    <property type="match status" value="1"/>
</dbReference>
<evidence type="ECO:0000256" key="1">
    <source>
        <dbReference type="ARBA" id="ARBA00009437"/>
    </source>
</evidence>
<sequence length="296" mass="32657">MNELEDIRSLVEVIESGGLNRAAVRLRVSKSIVSRRIARLEADLGTRLLTRTSRGISPTEAGLQFKERCERILAELDEARDAVARDGRAVVGLLRLSVPNALSGCRLTRVFADLVRLHPELELDVSFDDRLTDLVGEGFDAAIRMGNLRDSGLIARQIGRFHSMVVASPDYLAEHGTPLVPEELPNHECLVYKGRRSPEWHFRSGGREITIRPRGRLKSDSGDATIEWAIAGFGIVDAPSFLVAEAVESGKLVRLFPDYETGEYGIHVLRPPGAYLPRKVRVLIDALAANFGGQET</sequence>
<name>A0A6L9MDM2_9HYPH</name>
<keyword evidence="7" id="KW-1185">Reference proteome</keyword>
<organism evidence="6 7">
    <name type="scientific">Aurantimonas aggregata</name>
    <dbReference type="NCBI Taxonomy" id="2047720"/>
    <lineage>
        <taxon>Bacteria</taxon>
        <taxon>Pseudomonadati</taxon>
        <taxon>Pseudomonadota</taxon>
        <taxon>Alphaproteobacteria</taxon>
        <taxon>Hyphomicrobiales</taxon>
        <taxon>Aurantimonadaceae</taxon>
        <taxon>Aurantimonas</taxon>
    </lineage>
</organism>
<dbReference type="Proteomes" id="UP000476332">
    <property type="component" value="Unassembled WGS sequence"/>
</dbReference>
<comment type="caution">
    <text evidence="6">The sequence shown here is derived from an EMBL/GenBank/DDBJ whole genome shotgun (WGS) entry which is preliminary data.</text>
</comment>
<dbReference type="AlphaFoldDB" id="A0A6L9MDM2"/>
<dbReference type="InterPro" id="IPR036388">
    <property type="entry name" value="WH-like_DNA-bd_sf"/>
</dbReference>
<dbReference type="RefSeq" id="WP_163042606.1">
    <property type="nucleotide sequence ID" value="NZ_JAAAMJ010000001.1"/>
</dbReference>
<dbReference type="PANTHER" id="PTHR30537:SF5">
    <property type="entry name" value="HTH-TYPE TRANSCRIPTIONAL ACTIVATOR TTDR-RELATED"/>
    <property type="match status" value="1"/>
</dbReference>
<accession>A0A6L9MDM2</accession>
<dbReference type="GO" id="GO:0003700">
    <property type="term" value="F:DNA-binding transcription factor activity"/>
    <property type="evidence" value="ECO:0007669"/>
    <property type="project" value="InterPro"/>
</dbReference>
<gene>
    <name evidence="6" type="ORF">GTW51_04290</name>
</gene>
<dbReference type="Pfam" id="PF00126">
    <property type="entry name" value="HTH_1"/>
    <property type="match status" value="1"/>
</dbReference>
<dbReference type="InterPro" id="IPR036390">
    <property type="entry name" value="WH_DNA-bd_sf"/>
</dbReference>
<dbReference type="InterPro" id="IPR058163">
    <property type="entry name" value="LysR-type_TF_proteobact-type"/>
</dbReference>
<reference evidence="6 7" key="1">
    <citation type="submission" date="2020-01" db="EMBL/GenBank/DDBJ databases">
        <title>Genomes of bacteria type strains.</title>
        <authorList>
            <person name="Chen J."/>
            <person name="Zhu S."/>
            <person name="Chen J."/>
        </authorList>
    </citation>
    <scope>NUCLEOTIDE SEQUENCE [LARGE SCALE GENOMIC DNA]</scope>
    <source>
        <strain evidence="6 7">KCTC 52919</strain>
    </source>
</reference>
<proteinExistence type="inferred from homology"/>
<dbReference type="Gene3D" id="1.10.10.10">
    <property type="entry name" value="Winged helix-like DNA-binding domain superfamily/Winged helix DNA-binding domain"/>
    <property type="match status" value="1"/>
</dbReference>
<protein>
    <submittedName>
        <fullName evidence="6">LysR family transcriptional regulator</fullName>
    </submittedName>
</protein>
<dbReference type="PROSITE" id="PS50931">
    <property type="entry name" value="HTH_LYSR"/>
    <property type="match status" value="1"/>
</dbReference>
<dbReference type="EMBL" id="JAAAMJ010000001">
    <property type="protein sequence ID" value="NDV85919.1"/>
    <property type="molecule type" value="Genomic_DNA"/>
</dbReference>
<feature type="domain" description="HTH lysR-type" evidence="5">
    <location>
        <begin position="1"/>
        <end position="59"/>
    </location>
</feature>
<dbReference type="InterPro" id="IPR000847">
    <property type="entry name" value="LysR_HTH_N"/>
</dbReference>
<evidence type="ECO:0000259" key="5">
    <source>
        <dbReference type="PROSITE" id="PS50931"/>
    </source>
</evidence>
<evidence type="ECO:0000313" key="6">
    <source>
        <dbReference type="EMBL" id="NDV85919.1"/>
    </source>
</evidence>
<keyword evidence="4" id="KW-0804">Transcription</keyword>
<evidence type="ECO:0000256" key="4">
    <source>
        <dbReference type="ARBA" id="ARBA00023163"/>
    </source>
</evidence>
<dbReference type="FunFam" id="1.10.10.10:FF:000001">
    <property type="entry name" value="LysR family transcriptional regulator"/>
    <property type="match status" value="1"/>
</dbReference>
<evidence type="ECO:0000256" key="2">
    <source>
        <dbReference type="ARBA" id="ARBA00023015"/>
    </source>
</evidence>
<comment type="similarity">
    <text evidence="1">Belongs to the LysR transcriptional regulatory family.</text>
</comment>
<keyword evidence="3" id="KW-0238">DNA-binding</keyword>
<dbReference type="GO" id="GO:0006351">
    <property type="term" value="P:DNA-templated transcription"/>
    <property type="evidence" value="ECO:0007669"/>
    <property type="project" value="TreeGrafter"/>
</dbReference>
<dbReference type="PANTHER" id="PTHR30537">
    <property type="entry name" value="HTH-TYPE TRANSCRIPTIONAL REGULATOR"/>
    <property type="match status" value="1"/>
</dbReference>
<evidence type="ECO:0000256" key="3">
    <source>
        <dbReference type="ARBA" id="ARBA00023125"/>
    </source>
</evidence>
<evidence type="ECO:0000313" key="7">
    <source>
        <dbReference type="Proteomes" id="UP000476332"/>
    </source>
</evidence>